<keyword evidence="1" id="KW-1133">Transmembrane helix</keyword>
<proteinExistence type="predicted"/>
<sequence>MKISDGFDARRLRPKTPSNWRSRLVLTFAALLALLGALLLLAGAASLIGHPSALGELNASPAGAMLVLVFGLLVGWLGVWMWRRRRRQMRQPLGLNMAPHLMKKHD</sequence>
<accession>A0A0J6GB68</accession>
<keyword evidence="1" id="KW-0812">Transmembrane</keyword>
<keyword evidence="1" id="KW-0472">Membrane</keyword>
<evidence type="ECO:0000313" key="3">
    <source>
        <dbReference type="Proteomes" id="UP000183613"/>
    </source>
</evidence>
<gene>
    <name evidence="2" type="ORF">SAMN04489800_3929</name>
</gene>
<dbReference type="RefSeq" id="WP_048360830.1">
    <property type="nucleotide sequence ID" value="NZ_FNUD01000002.1"/>
</dbReference>
<protein>
    <recommendedName>
        <fullName evidence="4">LPXTG-motif cell wall anchor domain-containing protein</fullName>
    </recommendedName>
</protein>
<feature type="transmembrane region" description="Helical" evidence="1">
    <location>
        <begin position="62"/>
        <end position="82"/>
    </location>
</feature>
<comment type="caution">
    <text evidence="2">The sequence shown here is derived from an EMBL/GenBank/DDBJ whole genome shotgun (WGS) entry which is preliminary data.</text>
</comment>
<name>A0A0J6GB68_PSEDM</name>
<reference evidence="2" key="1">
    <citation type="submission" date="2016-10" db="EMBL/GenBank/DDBJ databases">
        <authorList>
            <person name="Varghese N."/>
            <person name="Submissions S."/>
        </authorList>
    </citation>
    <scope>NUCLEOTIDE SEQUENCE [LARGE SCALE GENOMIC DNA]</scope>
    <source>
        <strain evidence="2">LMG 25555</strain>
    </source>
</reference>
<dbReference type="Proteomes" id="UP000183613">
    <property type="component" value="Unassembled WGS sequence"/>
</dbReference>
<dbReference type="AlphaFoldDB" id="A0A0J6GB68"/>
<keyword evidence="3" id="KW-1185">Reference proteome</keyword>
<evidence type="ECO:0008006" key="4">
    <source>
        <dbReference type="Google" id="ProtNLM"/>
    </source>
</evidence>
<organism evidence="2 3">
    <name type="scientific">Pseudomonas deceptionensis</name>
    <dbReference type="NCBI Taxonomy" id="882211"/>
    <lineage>
        <taxon>Bacteria</taxon>
        <taxon>Pseudomonadati</taxon>
        <taxon>Pseudomonadota</taxon>
        <taxon>Gammaproteobacteria</taxon>
        <taxon>Pseudomonadales</taxon>
        <taxon>Pseudomonadaceae</taxon>
        <taxon>Pseudomonas</taxon>
    </lineage>
</organism>
<evidence type="ECO:0000256" key="1">
    <source>
        <dbReference type="SAM" id="Phobius"/>
    </source>
</evidence>
<dbReference type="PATRIC" id="fig|882211.3.peg.3137"/>
<evidence type="ECO:0000313" key="2">
    <source>
        <dbReference type="EMBL" id="SEF04671.1"/>
    </source>
</evidence>
<dbReference type="EMBL" id="FNUD01000002">
    <property type="protein sequence ID" value="SEF04671.1"/>
    <property type="molecule type" value="Genomic_DNA"/>
</dbReference>